<comment type="caution">
    <text evidence="7">The sequence shown here is derived from an EMBL/GenBank/DDBJ whole genome shotgun (WGS) entry which is preliminary data.</text>
</comment>
<keyword evidence="8" id="KW-1185">Reference proteome</keyword>
<keyword evidence="2" id="KW-1003">Cell membrane</keyword>
<accession>A0A4Q7NC73</accession>
<feature type="transmembrane region" description="Helical" evidence="6">
    <location>
        <begin position="175"/>
        <end position="194"/>
    </location>
</feature>
<dbReference type="OrthoDB" id="9034298at2"/>
<keyword evidence="5 6" id="KW-0472">Membrane</keyword>
<evidence type="ECO:0000256" key="1">
    <source>
        <dbReference type="ARBA" id="ARBA00004651"/>
    </source>
</evidence>
<evidence type="ECO:0000313" key="7">
    <source>
        <dbReference type="EMBL" id="RZS80460.1"/>
    </source>
</evidence>
<dbReference type="AlphaFoldDB" id="A0A4Q7NC73"/>
<gene>
    <name evidence="7" type="ORF">EV675_3062</name>
</gene>
<keyword evidence="3 6" id="KW-0812">Transmembrane</keyword>
<dbReference type="PANTHER" id="PTHR30482:SF17">
    <property type="entry name" value="ABC TRANSPORTER ATP-BINDING PROTEIN"/>
    <property type="match status" value="1"/>
</dbReference>
<dbReference type="GO" id="GO:0015658">
    <property type="term" value="F:branched-chain amino acid transmembrane transporter activity"/>
    <property type="evidence" value="ECO:0007669"/>
    <property type="project" value="InterPro"/>
</dbReference>
<evidence type="ECO:0000256" key="5">
    <source>
        <dbReference type="ARBA" id="ARBA00023136"/>
    </source>
</evidence>
<dbReference type="GO" id="GO:0005886">
    <property type="term" value="C:plasma membrane"/>
    <property type="evidence" value="ECO:0007669"/>
    <property type="project" value="UniProtKB-SubCell"/>
</dbReference>
<comment type="subcellular location">
    <subcellularLocation>
        <location evidence="1">Cell membrane</location>
        <topology evidence="1">Multi-pass membrane protein</topology>
    </subcellularLocation>
</comment>
<evidence type="ECO:0000256" key="3">
    <source>
        <dbReference type="ARBA" id="ARBA00022692"/>
    </source>
</evidence>
<feature type="transmembrane region" description="Helical" evidence="6">
    <location>
        <begin position="224"/>
        <end position="248"/>
    </location>
</feature>
<dbReference type="CDD" id="cd06581">
    <property type="entry name" value="TM_PBP1_LivM_like"/>
    <property type="match status" value="1"/>
</dbReference>
<dbReference type="EMBL" id="SGXC01000002">
    <property type="protein sequence ID" value="RZS80460.1"/>
    <property type="molecule type" value="Genomic_DNA"/>
</dbReference>
<sequence length="420" mass="42769">MSPRADGKRLLACVAAGLAMLALAPLCLGSGFQLGLMSQMCAMALFALSYNLLLGQTGMLSFGHAVYAGLGGYAVIHLLRGMDGGLFVFPTVLLPVAGGVAGAGFAALIGYPTTRRGGTSFAMISLAVGELVHAAAGMLPDWFGGEGGLAADRTAGPAFVVGLWPGWSLGPDLHVYYLTAAWTVAGALAIHALGRTPLLKLANAVRDNPQRVAFIGYDPHRVRYLMLTLSGFFAGVAGGLMALNLEIASADSLGALRSGAVLLAVVVGGSGLFLGPVAGAVVVTFFSVELSRHTGAWQLYLGLAFAAVVLALPGGLAGGIRDAARLVARGEFAHWLRARAGTIAGALIGIAGLSLAIELAYGRVHDAGGPGMVSWFGLALDPSAPLPWSAAGVLSVLGAAGLFLGRDRRRPVPSSERCDG</sequence>
<feature type="transmembrane region" description="Helical" evidence="6">
    <location>
        <begin position="260"/>
        <end position="287"/>
    </location>
</feature>
<reference evidence="7 8" key="1">
    <citation type="submission" date="2019-02" db="EMBL/GenBank/DDBJ databases">
        <title>Genomic Encyclopedia of Type Strains, Phase IV (KMG-IV): sequencing the most valuable type-strain genomes for metagenomic binning, comparative biology and taxonomic classification.</title>
        <authorList>
            <person name="Goeker M."/>
        </authorList>
    </citation>
    <scope>NUCLEOTIDE SEQUENCE [LARGE SCALE GENOMIC DNA]</scope>
    <source>
        <strain evidence="7 8">K24</strain>
    </source>
</reference>
<evidence type="ECO:0000313" key="8">
    <source>
        <dbReference type="Proteomes" id="UP000292445"/>
    </source>
</evidence>
<feature type="transmembrane region" description="Helical" evidence="6">
    <location>
        <begin position="299"/>
        <end position="320"/>
    </location>
</feature>
<evidence type="ECO:0000256" key="2">
    <source>
        <dbReference type="ARBA" id="ARBA00022475"/>
    </source>
</evidence>
<feature type="transmembrane region" description="Helical" evidence="6">
    <location>
        <begin position="86"/>
        <end position="109"/>
    </location>
</feature>
<feature type="transmembrane region" description="Helical" evidence="6">
    <location>
        <begin position="384"/>
        <end position="404"/>
    </location>
</feature>
<dbReference type="InterPro" id="IPR001851">
    <property type="entry name" value="ABC_transp_permease"/>
</dbReference>
<keyword evidence="4 6" id="KW-1133">Transmembrane helix</keyword>
<dbReference type="Proteomes" id="UP000292445">
    <property type="component" value="Unassembled WGS sequence"/>
</dbReference>
<dbReference type="InterPro" id="IPR043428">
    <property type="entry name" value="LivM-like"/>
</dbReference>
<feature type="transmembrane region" description="Helical" evidence="6">
    <location>
        <begin position="53"/>
        <end position="79"/>
    </location>
</feature>
<dbReference type="Pfam" id="PF02653">
    <property type="entry name" value="BPD_transp_2"/>
    <property type="match status" value="1"/>
</dbReference>
<name>A0A4Q7NC73_9BURK</name>
<proteinExistence type="predicted"/>
<evidence type="ECO:0000256" key="6">
    <source>
        <dbReference type="SAM" id="Phobius"/>
    </source>
</evidence>
<feature type="transmembrane region" description="Helical" evidence="6">
    <location>
        <begin position="341"/>
        <end position="364"/>
    </location>
</feature>
<dbReference type="PANTHER" id="PTHR30482">
    <property type="entry name" value="HIGH-AFFINITY BRANCHED-CHAIN AMINO ACID TRANSPORT SYSTEM PERMEASE"/>
    <property type="match status" value="1"/>
</dbReference>
<protein>
    <submittedName>
        <fullName evidence="7">Amino acid/amide ABC transporter membrane protein 2 (HAAT family)</fullName>
    </submittedName>
</protein>
<organism evidence="7 8">
    <name type="scientific">Pigmentiphaga kullae</name>
    <dbReference type="NCBI Taxonomy" id="151784"/>
    <lineage>
        <taxon>Bacteria</taxon>
        <taxon>Pseudomonadati</taxon>
        <taxon>Pseudomonadota</taxon>
        <taxon>Betaproteobacteria</taxon>
        <taxon>Burkholderiales</taxon>
        <taxon>Alcaligenaceae</taxon>
        <taxon>Pigmentiphaga</taxon>
    </lineage>
</organism>
<dbReference type="RefSeq" id="WP_130358220.1">
    <property type="nucleotide sequence ID" value="NZ_SGXC01000002.1"/>
</dbReference>
<evidence type="ECO:0000256" key="4">
    <source>
        <dbReference type="ARBA" id="ARBA00022989"/>
    </source>
</evidence>